<dbReference type="InterPro" id="IPR013783">
    <property type="entry name" value="Ig-like_fold"/>
</dbReference>
<dbReference type="Gene3D" id="3.40.710.10">
    <property type="entry name" value="DD-peptidase/beta-lactamase superfamily"/>
    <property type="match status" value="1"/>
</dbReference>
<reference evidence="4 5" key="1">
    <citation type="submission" date="2017-01" db="EMBL/GenBank/DDBJ databases">
        <authorList>
            <person name="Mah S.A."/>
            <person name="Swanson W.J."/>
            <person name="Moy G.W."/>
            <person name="Vacquier V.D."/>
        </authorList>
    </citation>
    <scope>NUCLEOTIDE SEQUENCE [LARGE SCALE GENOMIC DNA]</scope>
    <source>
        <strain evidence="4 5">DSM 16927</strain>
    </source>
</reference>
<reference evidence="3 6" key="2">
    <citation type="submission" date="2018-11" db="EMBL/GenBank/DDBJ databases">
        <title>Proposal to divide the Flavobacteriaceae and reorganize its genera based on Amino Acid Identity values calculated from whole genome sequences.</title>
        <authorList>
            <person name="Nicholson A.C."/>
            <person name="Gulvik C.A."/>
            <person name="Whitney A.M."/>
            <person name="Humrighouse B.W."/>
            <person name="Bell M."/>
            <person name="Holmes B."/>
            <person name="Steigerwalt A.G."/>
            <person name="Villarma A."/>
            <person name="Sheth M."/>
            <person name="Batra D."/>
            <person name="Pryor J."/>
            <person name="Bernardet J.-F."/>
            <person name="Hugo C."/>
            <person name="Kampfer P."/>
            <person name="Newman J."/>
            <person name="McQuiston J.R."/>
        </authorList>
    </citation>
    <scope>NUCLEOTIDE SEQUENCE [LARGE SCALE GENOMIC DNA]</scope>
    <source>
        <strain evidence="3 6">DSM 16927</strain>
    </source>
</reference>
<feature type="signal peptide" evidence="1">
    <location>
        <begin position="1"/>
        <end position="20"/>
    </location>
</feature>
<dbReference type="PANTHER" id="PTHR46825">
    <property type="entry name" value="D-ALANYL-D-ALANINE-CARBOXYPEPTIDASE/ENDOPEPTIDASE AMPH"/>
    <property type="match status" value="1"/>
</dbReference>
<gene>
    <name evidence="3" type="ORF">EG359_05495</name>
    <name evidence="4" type="ORF">SAMN05421768_101261</name>
</gene>
<dbReference type="InterPro" id="IPR050491">
    <property type="entry name" value="AmpC-like"/>
</dbReference>
<sequence>MKNILLFVFALAFVKHSAQSDQTVYAAIDDNAKNLAQKSGAYSVSIGILKEGKVYTRHYGEIDKGKGNKADDNTYFEIASVTKLFTGQLLAQAVLEGKISLDDDVRKYLKGSYPNLEYNGVPIKIRNLISYETALPRNLPNDDKLRKNMTDETPFLYEKLNEGYTKEDFKKDLATVKLSMEPGKEYKYSNLSLEMSGLILENIYGKSYENLLKENIFSKLGMDHTKLGLDKNEVQANGYHINYRLMPVSKSNLWGSGGSKTKSTIGDMVKFLKEELDVKNKVAQESQRNISNSKEAWYGYFWDQNFINEKGKVGFKHGGSYGTNTWFAIYPELNIGVCMIVNINGPETFNALYNTSADLVGDLISTSDKNKKEVYGYTVKGNNVVFSYTHPKNLDAGLINTMAVAGSFNDWNPENKEYQMTKKDNNRFELVVPVSRFEKGKTYSFKFVFNKEGWMTTPKSASNTDGTENNNLIMTL</sequence>
<dbReference type="CDD" id="cd02859">
    <property type="entry name" value="E_set_AMPKbeta_like_N"/>
    <property type="match status" value="1"/>
</dbReference>
<dbReference type="AlphaFoldDB" id="A0A1N7HU72"/>
<dbReference type="PANTHER" id="PTHR46825:SF9">
    <property type="entry name" value="BETA-LACTAMASE-RELATED DOMAIN-CONTAINING PROTEIN"/>
    <property type="match status" value="1"/>
</dbReference>
<dbReference type="Proteomes" id="UP000186106">
    <property type="component" value="Unassembled WGS sequence"/>
</dbReference>
<dbReference type="InterPro" id="IPR001466">
    <property type="entry name" value="Beta-lactam-related"/>
</dbReference>
<dbReference type="InterPro" id="IPR014756">
    <property type="entry name" value="Ig_E-set"/>
</dbReference>
<dbReference type="InterPro" id="IPR012338">
    <property type="entry name" value="Beta-lactam/transpept-like"/>
</dbReference>
<evidence type="ECO:0000256" key="1">
    <source>
        <dbReference type="SAM" id="SignalP"/>
    </source>
</evidence>
<dbReference type="SUPFAM" id="SSF81296">
    <property type="entry name" value="E set domains"/>
    <property type="match status" value="1"/>
</dbReference>
<evidence type="ECO:0000259" key="2">
    <source>
        <dbReference type="Pfam" id="PF00144"/>
    </source>
</evidence>
<proteinExistence type="predicted"/>
<dbReference type="STRING" id="112234.SAMN05421768_101261"/>
<name>A0A1N7HU72_9FLAO</name>
<evidence type="ECO:0000313" key="5">
    <source>
        <dbReference type="Proteomes" id="UP000186106"/>
    </source>
</evidence>
<accession>A0A1N7HU72</accession>
<dbReference type="EMBL" id="CP033926">
    <property type="protein sequence ID" value="AZA99092.1"/>
    <property type="molecule type" value="Genomic_DNA"/>
</dbReference>
<dbReference type="Gene3D" id="2.60.40.10">
    <property type="entry name" value="Immunoglobulins"/>
    <property type="match status" value="1"/>
</dbReference>
<dbReference type="SUPFAM" id="SSF56601">
    <property type="entry name" value="beta-lactamase/transpeptidase-like"/>
    <property type="match status" value="1"/>
</dbReference>
<feature type="domain" description="Beta-lactamase-related" evidence="2">
    <location>
        <begin position="29"/>
        <end position="356"/>
    </location>
</feature>
<dbReference type="Proteomes" id="UP000279541">
    <property type="component" value="Chromosome"/>
</dbReference>
<dbReference type="OrthoDB" id="9793489at2"/>
<dbReference type="RefSeq" id="WP_076351214.1">
    <property type="nucleotide sequence ID" value="NZ_CP033926.1"/>
</dbReference>
<dbReference type="KEGG" id="cjt:EG359_05495"/>
<evidence type="ECO:0000313" key="4">
    <source>
        <dbReference type="EMBL" id="SIS28389.1"/>
    </source>
</evidence>
<dbReference type="Pfam" id="PF00144">
    <property type="entry name" value="Beta-lactamase"/>
    <property type="match status" value="1"/>
</dbReference>
<protein>
    <submittedName>
        <fullName evidence="4">CubicO group peptidase, beta-lactamase class C family</fullName>
    </submittedName>
</protein>
<feature type="chain" id="PRO_5044563231" evidence="1">
    <location>
        <begin position="21"/>
        <end position="476"/>
    </location>
</feature>
<keyword evidence="6" id="KW-1185">Reference proteome</keyword>
<keyword evidence="1" id="KW-0732">Signal</keyword>
<dbReference type="EMBL" id="FTNZ01000001">
    <property type="protein sequence ID" value="SIS28389.1"/>
    <property type="molecule type" value="Genomic_DNA"/>
</dbReference>
<evidence type="ECO:0000313" key="3">
    <source>
        <dbReference type="EMBL" id="AZA99092.1"/>
    </source>
</evidence>
<organism evidence="4 5">
    <name type="scientific">Chryseobacterium joostei</name>
    <dbReference type="NCBI Taxonomy" id="112234"/>
    <lineage>
        <taxon>Bacteria</taxon>
        <taxon>Pseudomonadati</taxon>
        <taxon>Bacteroidota</taxon>
        <taxon>Flavobacteriia</taxon>
        <taxon>Flavobacteriales</taxon>
        <taxon>Weeksellaceae</taxon>
        <taxon>Chryseobacterium group</taxon>
        <taxon>Chryseobacterium</taxon>
    </lineage>
</organism>
<evidence type="ECO:0000313" key="6">
    <source>
        <dbReference type="Proteomes" id="UP000279541"/>
    </source>
</evidence>